<comment type="function">
    <text evidence="2 7">Catalyzes the isomerization between 2-isopropylmalate and 3-isopropylmalate, via the formation of 2-isopropylmaleate.</text>
</comment>
<dbReference type="InterPro" id="IPR011827">
    <property type="entry name" value="LeuD_type2/HacB/DmdB"/>
</dbReference>
<dbReference type="CDD" id="cd01577">
    <property type="entry name" value="IPMI_Swivel"/>
    <property type="match status" value="1"/>
</dbReference>
<name>A0AAW6TYZ6_9BACT</name>
<dbReference type="HAMAP" id="MF_01032">
    <property type="entry name" value="LeuD_type2"/>
    <property type="match status" value="1"/>
</dbReference>
<evidence type="ECO:0000313" key="9">
    <source>
        <dbReference type="EMBL" id="MDI6448758.1"/>
    </source>
</evidence>
<evidence type="ECO:0000256" key="1">
    <source>
        <dbReference type="ARBA" id="ARBA00000491"/>
    </source>
</evidence>
<comment type="pathway">
    <text evidence="3 7">Amino-acid biosynthesis; L-leucine biosynthesis; L-leucine from 3-methyl-2-oxobutanoate: step 2/4.</text>
</comment>
<evidence type="ECO:0000259" key="8">
    <source>
        <dbReference type="Pfam" id="PF00694"/>
    </source>
</evidence>
<dbReference type="PANTHER" id="PTHR43345:SF2">
    <property type="entry name" value="3-ISOPROPYLMALATE DEHYDRATASE SMALL SUBUNIT 1"/>
    <property type="match status" value="1"/>
</dbReference>
<organism evidence="9 10">
    <name type="scientific">Anaerobaca lacustris</name>
    <dbReference type="NCBI Taxonomy" id="3044600"/>
    <lineage>
        <taxon>Bacteria</taxon>
        <taxon>Pseudomonadati</taxon>
        <taxon>Planctomycetota</taxon>
        <taxon>Phycisphaerae</taxon>
        <taxon>Sedimentisphaerales</taxon>
        <taxon>Anaerobacaceae</taxon>
        <taxon>Anaerobaca</taxon>
    </lineage>
</organism>
<dbReference type="NCBIfam" id="TIGR02087">
    <property type="entry name" value="LEUD_arch"/>
    <property type="match status" value="1"/>
</dbReference>
<dbReference type="SUPFAM" id="SSF52016">
    <property type="entry name" value="LeuD/IlvD-like"/>
    <property type="match status" value="1"/>
</dbReference>
<evidence type="ECO:0000256" key="2">
    <source>
        <dbReference type="ARBA" id="ARBA00002695"/>
    </source>
</evidence>
<dbReference type="GO" id="GO:0003861">
    <property type="term" value="F:3-isopropylmalate dehydratase activity"/>
    <property type="evidence" value="ECO:0007669"/>
    <property type="project" value="UniProtKB-UniRule"/>
</dbReference>
<protein>
    <recommendedName>
        <fullName evidence="7">3-isopropylmalate dehydratase small subunit</fullName>
        <ecNumber evidence="7">4.2.1.33</ecNumber>
    </recommendedName>
    <alternativeName>
        <fullName evidence="7">Alpha-IPM isomerase</fullName>
        <shortName evidence="7">IPMI</shortName>
    </alternativeName>
    <alternativeName>
        <fullName evidence="7">Isopropylmalate isomerase</fullName>
    </alternativeName>
</protein>
<dbReference type="GO" id="GO:0009098">
    <property type="term" value="P:L-leucine biosynthetic process"/>
    <property type="evidence" value="ECO:0007669"/>
    <property type="project" value="UniProtKB-UniRule"/>
</dbReference>
<dbReference type="InterPro" id="IPR000573">
    <property type="entry name" value="AconitaseA/IPMdHydase_ssu_swvl"/>
</dbReference>
<feature type="domain" description="Aconitase A/isopropylmalate dehydratase small subunit swivel" evidence="8">
    <location>
        <begin position="49"/>
        <end position="99"/>
    </location>
</feature>
<evidence type="ECO:0000256" key="4">
    <source>
        <dbReference type="ARBA" id="ARBA00009869"/>
    </source>
</evidence>
<comment type="caution">
    <text evidence="9">The sequence shown here is derived from an EMBL/GenBank/DDBJ whole genome shotgun (WGS) entry which is preliminary data.</text>
</comment>
<reference evidence="9" key="1">
    <citation type="submission" date="2023-05" db="EMBL/GenBank/DDBJ databases">
        <title>Anaerotaeda fermentans gen. nov., sp. nov., a novel anaerobic planctomycete of the new family within the order Sedimentisphaerales isolated from Taman Peninsula, Russia.</title>
        <authorList>
            <person name="Khomyakova M.A."/>
            <person name="Merkel A.Y."/>
            <person name="Slobodkin A.I."/>
        </authorList>
    </citation>
    <scope>NUCLEOTIDE SEQUENCE</scope>
    <source>
        <strain evidence="9">M17dextr</strain>
    </source>
</reference>
<dbReference type="EMBL" id="JASCXX010000006">
    <property type="protein sequence ID" value="MDI6448758.1"/>
    <property type="molecule type" value="Genomic_DNA"/>
</dbReference>
<dbReference type="RefSeq" id="WP_349244167.1">
    <property type="nucleotide sequence ID" value="NZ_JASCXX010000006.1"/>
</dbReference>
<proteinExistence type="inferred from homology"/>
<accession>A0AAW6TYZ6</accession>
<evidence type="ECO:0000256" key="6">
    <source>
        <dbReference type="ARBA" id="ARBA00023239"/>
    </source>
</evidence>
<dbReference type="InterPro" id="IPR015928">
    <property type="entry name" value="Aconitase/3IPM_dehydase_swvl"/>
</dbReference>
<evidence type="ECO:0000313" key="10">
    <source>
        <dbReference type="Proteomes" id="UP001431776"/>
    </source>
</evidence>
<keyword evidence="7" id="KW-0028">Amino-acid biosynthesis</keyword>
<dbReference type="Gene3D" id="3.20.19.10">
    <property type="entry name" value="Aconitase, domain 4"/>
    <property type="match status" value="1"/>
</dbReference>
<dbReference type="AlphaFoldDB" id="A0AAW6TYZ6"/>
<dbReference type="InterPro" id="IPR033940">
    <property type="entry name" value="IPMI_Swivel"/>
</dbReference>
<keyword evidence="7" id="KW-0432">Leucine biosynthesis</keyword>
<evidence type="ECO:0000256" key="7">
    <source>
        <dbReference type="HAMAP-Rule" id="MF_01032"/>
    </source>
</evidence>
<comment type="subunit">
    <text evidence="5 7">Heterodimer of LeuC and LeuD.</text>
</comment>
<dbReference type="Pfam" id="PF00694">
    <property type="entry name" value="Aconitase_C"/>
    <property type="match status" value="1"/>
</dbReference>
<dbReference type="EC" id="4.2.1.33" evidence="7"/>
<sequence>MAKAHVYKRDHVNTDEIIPARYLNTDAEAELATHCLEDLDMDFVKKVRPGDVVVAGDDFGCGSSREHAVWAIRGAKVQTVIARSFARIFYRNAIDCGFYLIESAEAVEKIGDGDEVEIDYDAGVIHDKTNGEKITFQPLPDFALEIIAAGGLLDKIAAELKSENR</sequence>
<keyword evidence="7" id="KW-0100">Branched-chain amino acid biosynthesis</keyword>
<evidence type="ECO:0000256" key="5">
    <source>
        <dbReference type="ARBA" id="ARBA00011271"/>
    </source>
</evidence>
<evidence type="ECO:0000256" key="3">
    <source>
        <dbReference type="ARBA" id="ARBA00004729"/>
    </source>
</evidence>
<dbReference type="Proteomes" id="UP001431776">
    <property type="component" value="Unassembled WGS sequence"/>
</dbReference>
<comment type="catalytic activity">
    <reaction evidence="1 7">
        <text>(2R,3S)-3-isopropylmalate = (2S)-2-isopropylmalate</text>
        <dbReference type="Rhea" id="RHEA:32287"/>
        <dbReference type="ChEBI" id="CHEBI:1178"/>
        <dbReference type="ChEBI" id="CHEBI:35121"/>
        <dbReference type="EC" id="4.2.1.33"/>
    </reaction>
</comment>
<comment type="similarity">
    <text evidence="4 7">Belongs to the LeuD family. LeuD type 2 subfamily.</text>
</comment>
<keyword evidence="10" id="KW-1185">Reference proteome</keyword>
<dbReference type="InterPro" id="IPR050075">
    <property type="entry name" value="LeuD"/>
</dbReference>
<keyword evidence="6 7" id="KW-0456">Lyase</keyword>
<dbReference type="PANTHER" id="PTHR43345">
    <property type="entry name" value="3-ISOPROPYLMALATE DEHYDRATASE SMALL SUBUNIT 2-RELATED-RELATED"/>
    <property type="match status" value="1"/>
</dbReference>
<gene>
    <name evidence="7" type="primary">leuD</name>
    <name evidence="9" type="ORF">QJ522_06850</name>
</gene>